<accession>A0ABU7R587</accession>
<reference evidence="1 2" key="1">
    <citation type="submission" date="2024-01" db="EMBL/GenBank/DDBJ databases">
        <title>Whole genome of Chryseobacterium arthrosphaerae NNCa 2741.</title>
        <authorList>
            <person name="Boriskina E.V."/>
            <person name="Gordinskaya N.A."/>
            <person name="Kropotov V.S."/>
            <person name="Alekseeva A.E."/>
            <person name="Makhova M.A."/>
            <person name="Kryazhev D.V."/>
            <person name="Shkurkina I.S."/>
        </authorList>
    </citation>
    <scope>NUCLEOTIDE SEQUENCE [LARGE SCALE GENOMIC DNA]</scope>
    <source>
        <strain evidence="1 2">NNCa 2741</strain>
    </source>
</reference>
<sequence length="126" mass="14671">MWGVICQNELTVLDINKDKGFLSLYDFNAIYINLKVEKLSKNEYLLKYASVSSQEDYYKENLRITDEEISKDKVIGKLILQKNGKAELQWFGLYNTKKQKLEFVGNDFLLIKENGGKTPLILEQCH</sequence>
<proteinExistence type="predicted"/>
<organism evidence="1 2">
    <name type="scientific">Chryseobacterium arthrosphaerae</name>
    <dbReference type="NCBI Taxonomy" id="651561"/>
    <lineage>
        <taxon>Bacteria</taxon>
        <taxon>Pseudomonadati</taxon>
        <taxon>Bacteroidota</taxon>
        <taxon>Flavobacteriia</taxon>
        <taxon>Flavobacteriales</taxon>
        <taxon>Weeksellaceae</taxon>
        <taxon>Chryseobacterium group</taxon>
        <taxon>Chryseobacterium</taxon>
    </lineage>
</organism>
<dbReference type="EMBL" id="JAZGJU010000067">
    <property type="protein sequence ID" value="MEE6129957.1"/>
    <property type="molecule type" value="Genomic_DNA"/>
</dbReference>
<comment type="caution">
    <text evidence="1">The sequence shown here is derived from an EMBL/GenBank/DDBJ whole genome shotgun (WGS) entry which is preliminary data.</text>
</comment>
<evidence type="ECO:0000313" key="1">
    <source>
        <dbReference type="EMBL" id="MEE6129957.1"/>
    </source>
</evidence>
<dbReference type="RefSeq" id="WP_330937556.1">
    <property type="nucleotide sequence ID" value="NZ_JAZGJU010000067.1"/>
</dbReference>
<keyword evidence="2" id="KW-1185">Reference proteome</keyword>
<protein>
    <submittedName>
        <fullName evidence="1">Uncharacterized protein</fullName>
    </submittedName>
</protein>
<name>A0ABU7R587_9FLAO</name>
<gene>
    <name evidence="1" type="ORF">V2E39_21335</name>
</gene>
<evidence type="ECO:0000313" key="2">
    <source>
        <dbReference type="Proteomes" id="UP001350005"/>
    </source>
</evidence>
<dbReference type="Proteomes" id="UP001350005">
    <property type="component" value="Unassembled WGS sequence"/>
</dbReference>